<dbReference type="GO" id="GO:0004029">
    <property type="term" value="F:aldehyde dehydrogenase (NAD+) activity"/>
    <property type="evidence" value="ECO:0007669"/>
    <property type="project" value="TreeGrafter"/>
</dbReference>
<dbReference type="SUPFAM" id="SSF51735">
    <property type="entry name" value="NAD(P)-binding Rossmann-fold domains"/>
    <property type="match status" value="1"/>
</dbReference>
<reference evidence="1" key="1">
    <citation type="journal article" date="2020" name="Stud. Mycol.">
        <title>101 Dothideomycetes genomes: a test case for predicting lifestyles and emergence of pathogens.</title>
        <authorList>
            <person name="Haridas S."/>
            <person name="Albert R."/>
            <person name="Binder M."/>
            <person name="Bloem J."/>
            <person name="Labutti K."/>
            <person name="Salamov A."/>
            <person name="Andreopoulos B."/>
            <person name="Baker S."/>
            <person name="Barry K."/>
            <person name="Bills G."/>
            <person name="Bluhm B."/>
            <person name="Cannon C."/>
            <person name="Castanera R."/>
            <person name="Culley D."/>
            <person name="Daum C."/>
            <person name="Ezra D."/>
            <person name="Gonzalez J."/>
            <person name="Henrissat B."/>
            <person name="Kuo A."/>
            <person name="Liang C."/>
            <person name="Lipzen A."/>
            <person name="Lutzoni F."/>
            <person name="Magnuson J."/>
            <person name="Mondo S."/>
            <person name="Nolan M."/>
            <person name="Ohm R."/>
            <person name="Pangilinan J."/>
            <person name="Park H.-J."/>
            <person name="Ramirez L."/>
            <person name="Alfaro M."/>
            <person name="Sun H."/>
            <person name="Tritt A."/>
            <person name="Yoshinaga Y."/>
            <person name="Zwiers L.-H."/>
            <person name="Turgeon B."/>
            <person name="Goodwin S."/>
            <person name="Spatafora J."/>
            <person name="Crous P."/>
            <person name="Grigoriev I."/>
        </authorList>
    </citation>
    <scope>NUCLEOTIDE SEQUENCE</scope>
    <source>
        <strain evidence="1">CBS 113818</strain>
    </source>
</reference>
<proteinExistence type="predicted"/>
<dbReference type="InterPro" id="IPR051783">
    <property type="entry name" value="NAD(P)-dependent_oxidoreduct"/>
</dbReference>
<gene>
    <name evidence="1" type="ORF">CC86DRAFT_409847</name>
</gene>
<protein>
    <submittedName>
        <fullName evidence="1">NAD(P)-binding protein</fullName>
    </submittedName>
</protein>
<evidence type="ECO:0000313" key="2">
    <source>
        <dbReference type="Proteomes" id="UP000799424"/>
    </source>
</evidence>
<dbReference type="OrthoDB" id="2735536at2759"/>
<sequence>MTKTRILLTGADTLTGSHILAQLLSSDAISVRAVVNSQEALHATRKQYQQVSSTVLDLFGLSTDDHTISGSVEDALCDSPRPFEAVIHTLIPKTSDEADCLTKFIHLETESIIRFLTSIQHTAPYVRRVVIVTSLAPFARWLVNPQSPRSPGQVMSEGFSTFAIDAEHILATSQASSSTMCDAILEWRRECGAQFDIAYVATPSVYGPTIHPLETSSDLSETNRRIWNICSSEPQQRTENPPYGISHYSDVRDVATASVRALFVAEASNKRFVVSAGVMPLGSEIAEYLVARYPELRSRIRADGHPQRRSQFDDSALDALDAYLVTTVLGLSQLRTAEATINDTVRQILDLQQRKAWKSIIHS</sequence>
<evidence type="ECO:0000313" key="1">
    <source>
        <dbReference type="EMBL" id="KAF2823079.1"/>
    </source>
</evidence>
<keyword evidence="2" id="KW-1185">Reference proteome</keyword>
<dbReference type="GO" id="GO:0005737">
    <property type="term" value="C:cytoplasm"/>
    <property type="evidence" value="ECO:0007669"/>
    <property type="project" value="TreeGrafter"/>
</dbReference>
<dbReference type="PANTHER" id="PTHR48079:SF9">
    <property type="entry name" value="PUTATIVE-RELATED"/>
    <property type="match status" value="1"/>
</dbReference>
<dbReference type="Proteomes" id="UP000799424">
    <property type="component" value="Unassembled WGS sequence"/>
</dbReference>
<organism evidence="1 2">
    <name type="scientific">Ophiobolus disseminans</name>
    <dbReference type="NCBI Taxonomy" id="1469910"/>
    <lineage>
        <taxon>Eukaryota</taxon>
        <taxon>Fungi</taxon>
        <taxon>Dikarya</taxon>
        <taxon>Ascomycota</taxon>
        <taxon>Pezizomycotina</taxon>
        <taxon>Dothideomycetes</taxon>
        <taxon>Pleosporomycetidae</taxon>
        <taxon>Pleosporales</taxon>
        <taxon>Pleosporineae</taxon>
        <taxon>Phaeosphaeriaceae</taxon>
        <taxon>Ophiobolus</taxon>
    </lineage>
</organism>
<dbReference type="AlphaFoldDB" id="A0A6A6ZR33"/>
<dbReference type="InterPro" id="IPR036291">
    <property type="entry name" value="NAD(P)-bd_dom_sf"/>
</dbReference>
<accession>A0A6A6ZR33</accession>
<dbReference type="Gene3D" id="3.40.50.720">
    <property type="entry name" value="NAD(P)-binding Rossmann-like Domain"/>
    <property type="match status" value="1"/>
</dbReference>
<dbReference type="EMBL" id="MU006233">
    <property type="protein sequence ID" value="KAF2823079.1"/>
    <property type="molecule type" value="Genomic_DNA"/>
</dbReference>
<dbReference type="PANTHER" id="PTHR48079">
    <property type="entry name" value="PROTEIN YEEZ"/>
    <property type="match status" value="1"/>
</dbReference>
<name>A0A6A6ZR33_9PLEO</name>